<gene>
    <name evidence="1" type="ORF">METZ01_LOCUS27596</name>
</gene>
<dbReference type="AlphaFoldDB" id="A0A381Q608"/>
<organism evidence="1">
    <name type="scientific">marine metagenome</name>
    <dbReference type="NCBI Taxonomy" id="408172"/>
    <lineage>
        <taxon>unclassified sequences</taxon>
        <taxon>metagenomes</taxon>
        <taxon>ecological metagenomes</taxon>
    </lineage>
</organism>
<dbReference type="EMBL" id="UINC01001221">
    <property type="protein sequence ID" value="SUZ74742.1"/>
    <property type="molecule type" value="Genomic_DNA"/>
</dbReference>
<name>A0A381Q608_9ZZZZ</name>
<evidence type="ECO:0008006" key="2">
    <source>
        <dbReference type="Google" id="ProtNLM"/>
    </source>
</evidence>
<sequence length="56" mass="6361">MEQEKTSRKEWVTPLNWNSEKWGGVYFSHADSSTLVPKRIAKMGWTLNLVKPAGVA</sequence>
<proteinExistence type="predicted"/>
<protein>
    <recommendedName>
        <fullName evidence="2">DUF5808 domain-containing protein</fullName>
    </recommendedName>
</protein>
<accession>A0A381Q608</accession>
<reference evidence="1" key="1">
    <citation type="submission" date="2018-05" db="EMBL/GenBank/DDBJ databases">
        <authorList>
            <person name="Lanie J.A."/>
            <person name="Ng W.-L."/>
            <person name="Kazmierczak K.M."/>
            <person name="Andrzejewski T.M."/>
            <person name="Davidsen T.M."/>
            <person name="Wayne K.J."/>
            <person name="Tettelin H."/>
            <person name="Glass J.I."/>
            <person name="Rusch D."/>
            <person name="Podicherti R."/>
            <person name="Tsui H.-C.T."/>
            <person name="Winkler M.E."/>
        </authorList>
    </citation>
    <scope>NUCLEOTIDE SEQUENCE</scope>
</reference>
<evidence type="ECO:0000313" key="1">
    <source>
        <dbReference type="EMBL" id="SUZ74742.1"/>
    </source>
</evidence>